<comment type="catalytic activity">
    <reaction evidence="8">
        <text>tRNA(Val) + L-valine + ATP = L-valyl-tRNA(Val) + AMP + diphosphate</text>
        <dbReference type="Rhea" id="RHEA:10704"/>
        <dbReference type="Rhea" id="RHEA-COMP:9672"/>
        <dbReference type="Rhea" id="RHEA-COMP:9708"/>
        <dbReference type="ChEBI" id="CHEBI:30616"/>
        <dbReference type="ChEBI" id="CHEBI:33019"/>
        <dbReference type="ChEBI" id="CHEBI:57762"/>
        <dbReference type="ChEBI" id="CHEBI:78442"/>
        <dbReference type="ChEBI" id="CHEBI:78537"/>
        <dbReference type="ChEBI" id="CHEBI:456215"/>
        <dbReference type="EC" id="6.1.1.9"/>
    </reaction>
</comment>
<dbReference type="AlphaFoldDB" id="A0A1J5PQT8"/>
<dbReference type="EMBL" id="MLJW01002842">
    <property type="protein sequence ID" value="OIQ73514.1"/>
    <property type="molecule type" value="Genomic_DNA"/>
</dbReference>
<evidence type="ECO:0000259" key="10">
    <source>
        <dbReference type="Pfam" id="PF08264"/>
    </source>
</evidence>
<dbReference type="InterPro" id="IPR019499">
    <property type="entry name" value="Val-tRNA_synth_tRNA-bd"/>
</dbReference>
<evidence type="ECO:0000259" key="11">
    <source>
        <dbReference type="Pfam" id="PF10458"/>
    </source>
</evidence>
<keyword evidence="9" id="KW-0175">Coiled coil</keyword>
<evidence type="ECO:0000256" key="6">
    <source>
        <dbReference type="ARBA" id="ARBA00023146"/>
    </source>
</evidence>
<evidence type="ECO:0000256" key="3">
    <source>
        <dbReference type="ARBA" id="ARBA00022741"/>
    </source>
</evidence>
<dbReference type="InterPro" id="IPR010978">
    <property type="entry name" value="tRNA-bd_arm"/>
</dbReference>
<dbReference type="GO" id="GO:0005524">
    <property type="term" value="F:ATP binding"/>
    <property type="evidence" value="ECO:0007669"/>
    <property type="project" value="UniProtKB-KW"/>
</dbReference>
<evidence type="ECO:0000256" key="8">
    <source>
        <dbReference type="ARBA" id="ARBA00047552"/>
    </source>
</evidence>
<dbReference type="PANTHER" id="PTHR11946">
    <property type="entry name" value="VALYL-TRNA SYNTHETASES"/>
    <property type="match status" value="1"/>
</dbReference>
<dbReference type="Gene3D" id="1.10.287.380">
    <property type="entry name" value="Valyl-tRNA synthetase, C-terminal domain"/>
    <property type="match status" value="1"/>
</dbReference>
<keyword evidence="5" id="KW-0648">Protein biosynthesis</keyword>
<keyword evidence="6" id="KW-0030">Aminoacyl-tRNA synthetase</keyword>
<dbReference type="SUPFAM" id="SSF46589">
    <property type="entry name" value="tRNA-binding arm"/>
    <property type="match status" value="1"/>
</dbReference>
<feature type="domain" description="Valyl-tRNA synthetase tRNA-binding arm" evidence="11">
    <location>
        <begin position="133"/>
        <end position="197"/>
    </location>
</feature>
<keyword evidence="4" id="KW-0067">ATP-binding</keyword>
<dbReference type="FunFam" id="1.10.287.380:FF:000001">
    <property type="entry name" value="Valine--tRNA ligase"/>
    <property type="match status" value="1"/>
</dbReference>
<name>A0A1J5PQT8_9ZZZZ</name>
<dbReference type="InterPro" id="IPR013155">
    <property type="entry name" value="M/V/L/I-tRNA-synth_anticd-bd"/>
</dbReference>
<organism evidence="12">
    <name type="scientific">mine drainage metagenome</name>
    <dbReference type="NCBI Taxonomy" id="410659"/>
    <lineage>
        <taxon>unclassified sequences</taxon>
        <taxon>metagenomes</taxon>
        <taxon>ecological metagenomes</taxon>
    </lineage>
</organism>
<dbReference type="InterPro" id="IPR009080">
    <property type="entry name" value="tRNAsynth_Ia_anticodon-bd"/>
</dbReference>
<comment type="caution">
    <text evidence="12">The sequence shown here is derived from an EMBL/GenBank/DDBJ whole genome shotgun (WGS) entry which is preliminary data.</text>
</comment>
<sequence length="200" mass="21963">MGQVLDDLMRLLHPVMPFITETLWTQLTGGESLVIASWPTARHSDIDTKSSDEMAQLQNLVTEIRRFRNDQGLQPAKRIPARLVGLEASVLATREAEIRSLTRLTAPESGFTSSGSLEVGSLVVEIDLSGTIDLVAEKARLAKDLDTAKSEVEAAESRLANEEFRAKAPEAVVKKITDRLDEAKREVARISAALERITQS</sequence>
<keyword evidence="2 12" id="KW-0436">Ligase</keyword>
<protein>
    <recommendedName>
        <fullName evidence="1">valine--tRNA ligase</fullName>
        <ecNumber evidence="1">6.1.1.9</ecNumber>
    </recommendedName>
    <alternativeName>
        <fullName evidence="7">Valyl-tRNA synthetase</fullName>
    </alternativeName>
</protein>
<dbReference type="Pfam" id="PF10458">
    <property type="entry name" value="Val_tRNA-synt_C"/>
    <property type="match status" value="1"/>
</dbReference>
<keyword evidence="3" id="KW-0547">Nucleotide-binding</keyword>
<feature type="domain" description="Methionyl/Valyl/Leucyl/Isoleucyl-tRNA synthetase anticodon-binding" evidence="10">
    <location>
        <begin position="3"/>
        <end position="79"/>
    </location>
</feature>
<dbReference type="SUPFAM" id="SSF47323">
    <property type="entry name" value="Anticodon-binding domain of a subclass of class I aminoacyl-tRNA synthetases"/>
    <property type="match status" value="1"/>
</dbReference>
<proteinExistence type="predicted"/>
<evidence type="ECO:0000256" key="2">
    <source>
        <dbReference type="ARBA" id="ARBA00022598"/>
    </source>
</evidence>
<evidence type="ECO:0000256" key="7">
    <source>
        <dbReference type="ARBA" id="ARBA00029936"/>
    </source>
</evidence>
<reference evidence="12" key="1">
    <citation type="submission" date="2016-10" db="EMBL/GenBank/DDBJ databases">
        <title>Sequence of Gallionella enrichment culture.</title>
        <authorList>
            <person name="Poehlein A."/>
            <person name="Muehling M."/>
            <person name="Daniel R."/>
        </authorList>
    </citation>
    <scope>NUCLEOTIDE SEQUENCE</scope>
</reference>
<gene>
    <name evidence="12" type="primary">valS_14</name>
    <name evidence="12" type="ORF">GALL_448510</name>
</gene>
<dbReference type="GO" id="GO:0005829">
    <property type="term" value="C:cytosol"/>
    <property type="evidence" value="ECO:0007669"/>
    <property type="project" value="TreeGrafter"/>
</dbReference>
<evidence type="ECO:0000256" key="4">
    <source>
        <dbReference type="ARBA" id="ARBA00022840"/>
    </source>
</evidence>
<dbReference type="Pfam" id="PF08264">
    <property type="entry name" value="Anticodon_1"/>
    <property type="match status" value="1"/>
</dbReference>
<accession>A0A1J5PQT8</accession>
<dbReference type="GO" id="GO:0004832">
    <property type="term" value="F:valine-tRNA ligase activity"/>
    <property type="evidence" value="ECO:0007669"/>
    <property type="project" value="UniProtKB-EC"/>
</dbReference>
<feature type="coiled-coil region" evidence="9">
    <location>
        <begin position="138"/>
        <end position="200"/>
    </location>
</feature>
<dbReference type="InterPro" id="IPR002303">
    <property type="entry name" value="Valyl-tRNA_ligase"/>
</dbReference>
<evidence type="ECO:0000256" key="9">
    <source>
        <dbReference type="SAM" id="Coils"/>
    </source>
</evidence>
<dbReference type="GO" id="GO:0006438">
    <property type="term" value="P:valyl-tRNA aminoacylation"/>
    <property type="evidence" value="ECO:0007669"/>
    <property type="project" value="InterPro"/>
</dbReference>
<evidence type="ECO:0000313" key="12">
    <source>
        <dbReference type="EMBL" id="OIQ73514.1"/>
    </source>
</evidence>
<dbReference type="EC" id="6.1.1.9" evidence="1"/>
<dbReference type="PANTHER" id="PTHR11946:SF93">
    <property type="entry name" value="VALINE--TRNA LIGASE, CHLOROPLASTIC_MITOCHONDRIAL 2"/>
    <property type="match status" value="1"/>
</dbReference>
<evidence type="ECO:0000256" key="5">
    <source>
        <dbReference type="ARBA" id="ARBA00022917"/>
    </source>
</evidence>
<dbReference type="InterPro" id="IPR037118">
    <property type="entry name" value="Val-tRNA_synth_C_sf"/>
</dbReference>
<dbReference type="Gene3D" id="1.10.730.10">
    <property type="entry name" value="Isoleucyl-tRNA Synthetase, Domain 1"/>
    <property type="match status" value="1"/>
</dbReference>
<evidence type="ECO:0000256" key="1">
    <source>
        <dbReference type="ARBA" id="ARBA00013169"/>
    </source>
</evidence>